<evidence type="ECO:0000256" key="5">
    <source>
        <dbReference type="ARBA" id="ARBA00022737"/>
    </source>
</evidence>
<dbReference type="PRINTS" id="PR00926">
    <property type="entry name" value="MITOCARRIER"/>
</dbReference>
<evidence type="ECO:0008006" key="14">
    <source>
        <dbReference type="Google" id="ProtNLM"/>
    </source>
</evidence>
<evidence type="ECO:0000256" key="1">
    <source>
        <dbReference type="ARBA" id="ARBA00004225"/>
    </source>
</evidence>
<dbReference type="SUPFAM" id="SSF103506">
    <property type="entry name" value="Mitochondrial carrier"/>
    <property type="match status" value="1"/>
</dbReference>
<gene>
    <name evidence="12" type="ORF">ACJMK2_037124</name>
</gene>
<evidence type="ECO:0000256" key="3">
    <source>
        <dbReference type="ARBA" id="ARBA00022448"/>
    </source>
</evidence>
<dbReference type="PANTHER" id="PTHR45624:SF1">
    <property type="entry name" value="SD08189P"/>
    <property type="match status" value="1"/>
</dbReference>
<evidence type="ECO:0000256" key="11">
    <source>
        <dbReference type="SAM" id="Phobius"/>
    </source>
</evidence>
<evidence type="ECO:0000256" key="10">
    <source>
        <dbReference type="RuleBase" id="RU000488"/>
    </source>
</evidence>
<feature type="transmembrane region" description="Helical" evidence="11">
    <location>
        <begin position="264"/>
        <end position="287"/>
    </location>
</feature>
<feature type="transmembrane region" description="Helical" evidence="11">
    <location>
        <begin position="209"/>
        <end position="229"/>
    </location>
</feature>
<reference evidence="12 13" key="1">
    <citation type="submission" date="2024-11" db="EMBL/GenBank/DDBJ databases">
        <title>Chromosome-level genome assembly of the freshwater bivalve Anodonta woodiana.</title>
        <authorList>
            <person name="Chen X."/>
        </authorList>
    </citation>
    <scope>NUCLEOTIDE SEQUENCE [LARGE SCALE GENOMIC DNA]</scope>
    <source>
        <strain evidence="12">MN2024</strain>
        <tissue evidence="12">Gills</tissue>
    </source>
</reference>
<keyword evidence="3 10" id="KW-0813">Transport</keyword>
<dbReference type="GO" id="GO:0031966">
    <property type="term" value="C:mitochondrial membrane"/>
    <property type="evidence" value="ECO:0007669"/>
    <property type="project" value="UniProtKB-SubCell"/>
</dbReference>
<keyword evidence="7" id="KW-0496">Mitochondrion</keyword>
<dbReference type="InterPro" id="IPR023395">
    <property type="entry name" value="MCP_dom_sf"/>
</dbReference>
<dbReference type="PANTHER" id="PTHR45624">
    <property type="entry name" value="MITOCHONDRIAL BASIC AMINO ACIDS TRANSPORTER-RELATED"/>
    <property type="match status" value="1"/>
</dbReference>
<dbReference type="InterPro" id="IPR002067">
    <property type="entry name" value="MCP"/>
</dbReference>
<keyword evidence="13" id="KW-1185">Reference proteome</keyword>
<evidence type="ECO:0000313" key="12">
    <source>
        <dbReference type="EMBL" id="KAL3874060.1"/>
    </source>
</evidence>
<comment type="caution">
    <text evidence="12">The sequence shown here is derived from an EMBL/GenBank/DDBJ whole genome shotgun (WGS) entry which is preliminary data.</text>
</comment>
<sequence>MGSSDLIADYVVGAVSGCAGVIFGHPLDTVKVQLQVQQAENKYKGLWDCMKTVHKQGLAKGFFRGLSSPLMSYGIVNSIFFGVYGNVLKLLGGGRVHDEKPNLQTIGIAGAVGGAVQLLVACPAEVMKVVLQSQIPHQTGHKKGQVYKFYKGPIEAFSDIVRCKGLTALYHGLPAQALRDIPASAAYFLIFEYTTYEANHRWSFLNSQLVTFVAGGMAGVLSWTLIMPFDVVKSRVQADSKGEKFQGFRDCAIKSYKSEGFPAFFRGFSVTALRAFLVNAATLLVYVECLKLWKEHQISA</sequence>
<dbReference type="InterPro" id="IPR018108">
    <property type="entry name" value="MCP_transmembrane"/>
</dbReference>
<evidence type="ECO:0000256" key="9">
    <source>
        <dbReference type="PROSITE-ProRule" id="PRU00282"/>
    </source>
</evidence>
<evidence type="ECO:0000256" key="7">
    <source>
        <dbReference type="ARBA" id="ARBA00023128"/>
    </source>
</evidence>
<dbReference type="PROSITE" id="PS50920">
    <property type="entry name" value="SOLCAR"/>
    <property type="match status" value="3"/>
</dbReference>
<keyword evidence="8 9" id="KW-0472">Membrane</keyword>
<evidence type="ECO:0000256" key="2">
    <source>
        <dbReference type="ARBA" id="ARBA00006375"/>
    </source>
</evidence>
<dbReference type="Gene3D" id="1.50.40.10">
    <property type="entry name" value="Mitochondrial carrier domain"/>
    <property type="match status" value="1"/>
</dbReference>
<evidence type="ECO:0000313" key="13">
    <source>
        <dbReference type="Proteomes" id="UP001634394"/>
    </source>
</evidence>
<dbReference type="Proteomes" id="UP001634394">
    <property type="component" value="Unassembled WGS sequence"/>
</dbReference>
<keyword evidence="6 11" id="KW-1133">Transmembrane helix</keyword>
<comment type="subcellular location">
    <subcellularLocation>
        <location evidence="1">Mitochondrion membrane</location>
        <topology evidence="1">Multi-pass membrane protein</topology>
    </subcellularLocation>
</comment>
<evidence type="ECO:0000256" key="8">
    <source>
        <dbReference type="ARBA" id="ARBA00023136"/>
    </source>
</evidence>
<feature type="transmembrane region" description="Helical" evidence="11">
    <location>
        <begin position="70"/>
        <end position="91"/>
    </location>
</feature>
<dbReference type="Pfam" id="PF00153">
    <property type="entry name" value="Mito_carr"/>
    <property type="match status" value="3"/>
</dbReference>
<feature type="repeat" description="Solcar" evidence="9">
    <location>
        <begin position="4"/>
        <end position="90"/>
    </location>
</feature>
<proteinExistence type="inferred from homology"/>
<name>A0ABD3WNK0_SINWO</name>
<dbReference type="InterPro" id="IPR050567">
    <property type="entry name" value="Mitochondrial_Carrier"/>
</dbReference>
<dbReference type="AlphaFoldDB" id="A0ABD3WNK0"/>
<dbReference type="EMBL" id="JBJQND010000006">
    <property type="protein sequence ID" value="KAL3874060.1"/>
    <property type="molecule type" value="Genomic_DNA"/>
</dbReference>
<keyword evidence="4 9" id="KW-0812">Transmembrane</keyword>
<feature type="repeat" description="Solcar" evidence="9">
    <location>
        <begin position="206"/>
        <end position="292"/>
    </location>
</feature>
<accession>A0ABD3WNK0</accession>
<organism evidence="12 13">
    <name type="scientific">Sinanodonta woodiana</name>
    <name type="common">Chinese pond mussel</name>
    <name type="synonym">Anodonta woodiana</name>
    <dbReference type="NCBI Taxonomy" id="1069815"/>
    <lineage>
        <taxon>Eukaryota</taxon>
        <taxon>Metazoa</taxon>
        <taxon>Spiralia</taxon>
        <taxon>Lophotrochozoa</taxon>
        <taxon>Mollusca</taxon>
        <taxon>Bivalvia</taxon>
        <taxon>Autobranchia</taxon>
        <taxon>Heteroconchia</taxon>
        <taxon>Palaeoheterodonta</taxon>
        <taxon>Unionida</taxon>
        <taxon>Unionoidea</taxon>
        <taxon>Unionidae</taxon>
        <taxon>Unioninae</taxon>
        <taxon>Sinanodonta</taxon>
    </lineage>
</organism>
<protein>
    <recommendedName>
        <fullName evidence="14">Solute carrier family 25 member 45</fullName>
    </recommendedName>
</protein>
<evidence type="ECO:0000256" key="4">
    <source>
        <dbReference type="ARBA" id="ARBA00022692"/>
    </source>
</evidence>
<feature type="repeat" description="Solcar" evidence="9">
    <location>
        <begin position="101"/>
        <end position="197"/>
    </location>
</feature>
<keyword evidence="5" id="KW-0677">Repeat</keyword>
<comment type="similarity">
    <text evidence="2 10">Belongs to the mitochondrial carrier (TC 2.A.29) family.</text>
</comment>
<evidence type="ECO:0000256" key="6">
    <source>
        <dbReference type="ARBA" id="ARBA00022989"/>
    </source>
</evidence>